<feature type="compositionally biased region" description="Basic and acidic residues" evidence="8">
    <location>
        <begin position="79"/>
        <end position="89"/>
    </location>
</feature>
<dbReference type="GeneID" id="7845663"/>
<dbReference type="InterPro" id="IPR036322">
    <property type="entry name" value="WD40_repeat_dom_sf"/>
</dbReference>
<dbReference type="PROSITE" id="PS50082">
    <property type="entry name" value="WD_REPEATS_2"/>
    <property type="match status" value="1"/>
</dbReference>
<keyword evidence="3 7" id="KW-0853">WD repeat</keyword>
<dbReference type="Gene3D" id="2.130.10.10">
    <property type="entry name" value="YVTN repeat-like/Quinoprotein amine dehydrogenase"/>
    <property type="match status" value="1"/>
</dbReference>
<evidence type="ECO:0000256" key="7">
    <source>
        <dbReference type="PROSITE-ProRule" id="PRU00221"/>
    </source>
</evidence>
<evidence type="ECO:0000256" key="6">
    <source>
        <dbReference type="ARBA" id="ARBA00025767"/>
    </source>
</evidence>
<name>Q23AG4_TETTS</name>
<dbReference type="GO" id="GO:0032040">
    <property type="term" value="C:small-subunit processome"/>
    <property type="evidence" value="ECO:0007669"/>
    <property type="project" value="TreeGrafter"/>
</dbReference>
<dbReference type="KEGG" id="tet:TTHERM_00425950"/>
<gene>
    <name evidence="9" type="ORF">TTHERM_00425950</name>
</gene>
<keyword evidence="5" id="KW-0539">Nucleus</keyword>
<dbReference type="SUPFAM" id="SSF50978">
    <property type="entry name" value="WD40 repeat-like"/>
    <property type="match status" value="1"/>
</dbReference>
<feature type="region of interest" description="Disordered" evidence="8">
    <location>
        <begin position="42"/>
        <end position="103"/>
    </location>
</feature>
<dbReference type="InterPro" id="IPR015943">
    <property type="entry name" value="WD40/YVTN_repeat-like_dom_sf"/>
</dbReference>
<dbReference type="EMBL" id="GG662724">
    <property type="protein sequence ID" value="EAR93528.1"/>
    <property type="molecule type" value="Genomic_DNA"/>
</dbReference>
<reference evidence="10" key="1">
    <citation type="journal article" date="2006" name="PLoS Biol.">
        <title>Macronuclear genome sequence of the ciliate Tetrahymena thermophila, a model eukaryote.</title>
        <authorList>
            <person name="Eisen J.A."/>
            <person name="Coyne R.S."/>
            <person name="Wu M."/>
            <person name="Wu D."/>
            <person name="Thiagarajan M."/>
            <person name="Wortman J.R."/>
            <person name="Badger J.H."/>
            <person name="Ren Q."/>
            <person name="Amedeo P."/>
            <person name="Jones K.M."/>
            <person name="Tallon L.J."/>
            <person name="Delcher A.L."/>
            <person name="Salzberg S.L."/>
            <person name="Silva J.C."/>
            <person name="Haas B.J."/>
            <person name="Majoros W.H."/>
            <person name="Farzad M."/>
            <person name="Carlton J.M."/>
            <person name="Smith R.K. Jr."/>
            <person name="Garg J."/>
            <person name="Pearlman R.E."/>
            <person name="Karrer K.M."/>
            <person name="Sun L."/>
            <person name="Manning G."/>
            <person name="Elde N.C."/>
            <person name="Turkewitz A.P."/>
            <person name="Asai D.J."/>
            <person name="Wilkes D.E."/>
            <person name="Wang Y."/>
            <person name="Cai H."/>
            <person name="Collins K."/>
            <person name="Stewart B.A."/>
            <person name="Lee S.R."/>
            <person name="Wilamowska K."/>
            <person name="Weinberg Z."/>
            <person name="Ruzzo W.L."/>
            <person name="Wloga D."/>
            <person name="Gaertig J."/>
            <person name="Frankel J."/>
            <person name="Tsao C.-C."/>
            <person name="Gorovsky M.A."/>
            <person name="Keeling P.J."/>
            <person name="Waller R.F."/>
            <person name="Patron N.J."/>
            <person name="Cherry J.M."/>
            <person name="Stover N.A."/>
            <person name="Krieger C.J."/>
            <person name="del Toro C."/>
            <person name="Ryder H.F."/>
            <person name="Williamson S.C."/>
            <person name="Barbeau R.A."/>
            <person name="Hamilton E.P."/>
            <person name="Orias E."/>
        </authorList>
    </citation>
    <scope>NUCLEOTIDE SEQUENCE [LARGE SCALE GENOMIC DNA]</scope>
    <source>
        <strain evidence="10">SB210</strain>
    </source>
</reference>
<evidence type="ECO:0000256" key="4">
    <source>
        <dbReference type="ARBA" id="ARBA00022737"/>
    </source>
</evidence>
<dbReference type="SMART" id="SM00320">
    <property type="entry name" value="WD40"/>
    <property type="match status" value="5"/>
</dbReference>
<proteinExistence type="inferred from homology"/>
<dbReference type="GO" id="GO:0034388">
    <property type="term" value="C:Pwp2p-containing subcomplex of 90S preribosome"/>
    <property type="evidence" value="ECO:0007669"/>
    <property type="project" value="TreeGrafter"/>
</dbReference>
<dbReference type="OrthoDB" id="1935146at2759"/>
<dbReference type="STRING" id="312017.Q23AG4"/>
<feature type="compositionally biased region" description="Acidic residues" evidence="8">
    <location>
        <begin position="42"/>
        <end position="64"/>
    </location>
</feature>
<evidence type="ECO:0000256" key="2">
    <source>
        <dbReference type="ARBA" id="ARBA00022552"/>
    </source>
</evidence>
<dbReference type="PANTHER" id="PTHR18359:SF0">
    <property type="entry name" value="U3 SMALL NUCLEOLAR RNA-ASSOCIATED PROTEIN 18 HOMOLOG"/>
    <property type="match status" value="1"/>
</dbReference>
<accession>Q23AG4</accession>
<dbReference type="Proteomes" id="UP000009168">
    <property type="component" value="Unassembled WGS sequence"/>
</dbReference>
<evidence type="ECO:0000313" key="9">
    <source>
        <dbReference type="EMBL" id="EAR93528.1"/>
    </source>
</evidence>
<dbReference type="PANTHER" id="PTHR18359">
    <property type="entry name" value="WD-REPEAT PROTEIN-RELATED"/>
    <property type="match status" value="1"/>
</dbReference>
<feature type="region of interest" description="Disordered" evidence="8">
    <location>
        <begin position="1"/>
        <end position="27"/>
    </location>
</feature>
<comment type="similarity">
    <text evidence="6">Belongs to the WD repeat UTP18 family.</text>
</comment>
<dbReference type="GO" id="GO:0006364">
    <property type="term" value="P:rRNA processing"/>
    <property type="evidence" value="ECO:0007669"/>
    <property type="project" value="UniProtKB-KW"/>
</dbReference>
<organism evidence="9 10">
    <name type="scientific">Tetrahymena thermophila (strain SB210)</name>
    <dbReference type="NCBI Taxonomy" id="312017"/>
    <lineage>
        <taxon>Eukaryota</taxon>
        <taxon>Sar</taxon>
        <taxon>Alveolata</taxon>
        <taxon>Ciliophora</taxon>
        <taxon>Intramacronucleata</taxon>
        <taxon>Oligohymenophorea</taxon>
        <taxon>Hymenostomatida</taxon>
        <taxon>Tetrahymenina</taxon>
        <taxon>Tetrahymenidae</taxon>
        <taxon>Tetrahymena</taxon>
    </lineage>
</organism>
<dbReference type="OMA" id="DLNRATY"/>
<dbReference type="Pfam" id="PF00400">
    <property type="entry name" value="WD40"/>
    <property type="match status" value="2"/>
</dbReference>
<dbReference type="InterPro" id="IPR001680">
    <property type="entry name" value="WD40_rpt"/>
</dbReference>
<dbReference type="RefSeq" id="XP_001013773.1">
    <property type="nucleotide sequence ID" value="XM_001013773.1"/>
</dbReference>
<evidence type="ECO:0000256" key="3">
    <source>
        <dbReference type="ARBA" id="ARBA00022574"/>
    </source>
</evidence>
<sequence>MSEIKKKSSKKINAEKPNRKAIIKMKKILNGKKKVDELEGLDDVIYSQDEENDKQQQDESDEEGQKDQSNGENLQQADEDSHALEHSEFNDDNEGAAWEDDDDKKVEIDLTQAARLRKLRKTEDEKVVDGAEYQRRLKSFYNDRLKHTNFYGWAYDDKGNKRQLEESEEDQMFENNPNKILDDMLKVQYSVYAEDSKPDSILADIIDIERIGQTPVKTKHEAVVQSIDFHPNSQIFFTSSLDKLVKIYTIRENRPAFRDNVKLLKQLYLEGMPVLSAGFIPSKNEILACGMKKHLLSYNLLNDKIEKISSHLFTQRFDQKIEHFALSPNEAYIALFSEAGYIMILNAKTKQFLFEFKMNEPCTSVAFSHDSKYLFSAGKNGKIYQWDMSKRCIFDVNQDQGTQTTNKIRVSQNGDYIATSSPSGIVNIYSYNKTTQTMAKSTTKEILNLTTSVDTLCFNQQSELLLTASKWKKNAIRLVHLPSFNVYQNWPNFKTQLKFITAASFSPNGKYMAVGNDAGVTYLYNFKHYS</sequence>
<dbReference type="eggNOG" id="KOG2055">
    <property type="taxonomic scope" value="Eukaryota"/>
</dbReference>
<comment type="subcellular location">
    <subcellularLocation>
        <location evidence="1">Nucleus</location>
        <location evidence="1">Nucleolus</location>
    </subcellularLocation>
</comment>
<feature type="repeat" description="WD" evidence="7">
    <location>
        <begin position="217"/>
        <end position="258"/>
    </location>
</feature>
<protein>
    <submittedName>
        <fullName evidence="9">WD domain, G-beta repeat protein</fullName>
    </submittedName>
</protein>
<dbReference type="InterPro" id="IPR045161">
    <property type="entry name" value="Utp18"/>
</dbReference>
<dbReference type="AlphaFoldDB" id="Q23AG4"/>
<keyword evidence="4" id="KW-0677">Repeat</keyword>
<evidence type="ECO:0000313" key="10">
    <source>
        <dbReference type="Proteomes" id="UP000009168"/>
    </source>
</evidence>
<feature type="compositionally biased region" description="Basic and acidic residues" evidence="8">
    <location>
        <begin position="1"/>
        <end position="18"/>
    </location>
</feature>
<dbReference type="HOGENOM" id="CLU_011055_3_0_1"/>
<evidence type="ECO:0000256" key="1">
    <source>
        <dbReference type="ARBA" id="ARBA00004604"/>
    </source>
</evidence>
<feature type="compositionally biased region" description="Acidic residues" evidence="8">
    <location>
        <begin position="90"/>
        <end position="102"/>
    </location>
</feature>
<dbReference type="InParanoid" id="Q23AG4"/>
<keyword evidence="10" id="KW-1185">Reference proteome</keyword>
<evidence type="ECO:0000256" key="5">
    <source>
        <dbReference type="ARBA" id="ARBA00023242"/>
    </source>
</evidence>
<keyword evidence="2" id="KW-0698">rRNA processing</keyword>
<evidence type="ECO:0000256" key="8">
    <source>
        <dbReference type="SAM" id="MobiDB-lite"/>
    </source>
</evidence>